<reference evidence="2 3" key="1">
    <citation type="submission" date="2015-10" db="EMBL/GenBank/DDBJ databases">
        <title>Butyribacter intestini gen. nov., sp. nov., a butyric acid-producing bacterium of the family Lachnospiraceae isolated from the human faeces.</title>
        <authorList>
            <person name="Zou Y."/>
            <person name="Xue W."/>
            <person name="Luo G."/>
            <person name="Lv M."/>
        </authorList>
    </citation>
    <scope>NUCLEOTIDE SEQUENCE [LARGE SCALE GENOMIC DNA]</scope>
    <source>
        <strain evidence="2 3">TF01-11</strain>
    </source>
</reference>
<feature type="region of interest" description="Disordered" evidence="1">
    <location>
        <begin position="348"/>
        <end position="368"/>
    </location>
</feature>
<gene>
    <name evidence="2" type="ORF">APZ18_03525</name>
</gene>
<dbReference type="InterPro" id="IPR043743">
    <property type="entry name" value="DUF5688"/>
</dbReference>
<evidence type="ECO:0000313" key="3">
    <source>
        <dbReference type="Proteomes" id="UP000050833"/>
    </source>
</evidence>
<organism evidence="2 3">
    <name type="scientific">Butyribacter intestini</name>
    <dbReference type="NCBI Taxonomy" id="1703332"/>
    <lineage>
        <taxon>Bacteria</taxon>
        <taxon>Bacillati</taxon>
        <taxon>Bacillota</taxon>
        <taxon>Clostridia</taxon>
        <taxon>Lachnospirales</taxon>
        <taxon>Lachnospiraceae</taxon>
        <taxon>Butyribacter</taxon>
    </lineage>
</organism>
<accession>A0AAW3JUZ7</accession>
<evidence type="ECO:0000313" key="2">
    <source>
        <dbReference type="EMBL" id="KQC86270.1"/>
    </source>
</evidence>
<sequence length="368" mass="41734">MKNYQEFMDYVKENVADYLPEKFEQAEITVHQMVKNNDVVLDGLNIHDPDSNLSPNIYLNPLYEQYENGRDLDEIVAEVADTYVENMGSALARDFQLNVEDIRNFEAVKDNIFPKLVNLEKNGGRLEHVPYTQKEDLAVTYHIKMTGDSRTLGSLMITDAMLEGYGVNKEELHGLAMDNMGRLFPPTFQSLQEMMIELFADEFSRREGMPLEEAKECAKEMVPTGGPELYCLSNECKINGAACIIDDNIQKMIAEKVGGDYFVLPSSVHEVLIMPKSEDMDPKELRNMVQDVNATQVAEGEILSNQVYEYDAKTHKLSICAPGKELKQEQGKNISQEPAMGVMEEKTAYETKTQEQVHEPIKHSGRSR</sequence>
<dbReference type="AlphaFoldDB" id="A0AAW3JUZ7"/>
<feature type="compositionally biased region" description="Basic and acidic residues" evidence="1">
    <location>
        <begin position="348"/>
        <end position="362"/>
    </location>
</feature>
<dbReference type="Proteomes" id="UP000050833">
    <property type="component" value="Unassembled WGS sequence"/>
</dbReference>
<dbReference type="EMBL" id="LLKB01000001">
    <property type="protein sequence ID" value="KQC86270.1"/>
    <property type="molecule type" value="Genomic_DNA"/>
</dbReference>
<dbReference type="RefSeq" id="WP_055941644.1">
    <property type="nucleotide sequence ID" value="NZ_LLKB01000001.1"/>
</dbReference>
<proteinExistence type="predicted"/>
<evidence type="ECO:0008006" key="4">
    <source>
        <dbReference type="Google" id="ProtNLM"/>
    </source>
</evidence>
<name>A0AAW3JUZ7_9FIRM</name>
<evidence type="ECO:0000256" key="1">
    <source>
        <dbReference type="SAM" id="MobiDB-lite"/>
    </source>
</evidence>
<keyword evidence="3" id="KW-1185">Reference proteome</keyword>
<protein>
    <recommendedName>
        <fullName evidence="4">DUF4316 domain-containing protein</fullName>
    </recommendedName>
</protein>
<dbReference type="Pfam" id="PF18941">
    <property type="entry name" value="DUF5688"/>
    <property type="match status" value="1"/>
</dbReference>
<comment type="caution">
    <text evidence="2">The sequence shown here is derived from an EMBL/GenBank/DDBJ whole genome shotgun (WGS) entry which is preliminary data.</text>
</comment>